<dbReference type="Proteomes" id="UP000271098">
    <property type="component" value="Unassembled WGS sequence"/>
</dbReference>
<reference evidence="4" key="1">
    <citation type="submission" date="2016-06" db="UniProtKB">
        <authorList>
            <consortium name="WormBaseParasite"/>
        </authorList>
    </citation>
    <scope>IDENTIFICATION</scope>
</reference>
<reference evidence="2 3" key="2">
    <citation type="submission" date="2018-11" db="EMBL/GenBank/DDBJ databases">
        <authorList>
            <consortium name="Pathogen Informatics"/>
        </authorList>
    </citation>
    <scope>NUCLEOTIDE SEQUENCE [LARGE SCALE GENOMIC DNA]</scope>
</reference>
<accession>A0A183DU04</accession>
<dbReference type="InterPro" id="IPR036465">
    <property type="entry name" value="vWFA_dom_sf"/>
</dbReference>
<dbReference type="GO" id="GO:0003690">
    <property type="term" value="F:double-stranded DNA binding"/>
    <property type="evidence" value="ECO:0007669"/>
    <property type="project" value="TreeGrafter"/>
</dbReference>
<proteinExistence type="predicted"/>
<dbReference type="PANTHER" id="PTHR12604:SF4">
    <property type="entry name" value="X-RAY REPAIR CROSS-COMPLEMENTING PROTEIN 5"/>
    <property type="match status" value="1"/>
</dbReference>
<keyword evidence="3" id="KW-1185">Reference proteome</keyword>
<dbReference type="PANTHER" id="PTHR12604">
    <property type="entry name" value="KU AUTOANTIGEN DNA HELICASE"/>
    <property type="match status" value="1"/>
</dbReference>
<evidence type="ECO:0000313" key="3">
    <source>
        <dbReference type="Proteomes" id="UP000271098"/>
    </source>
</evidence>
<dbReference type="GO" id="GO:0042162">
    <property type="term" value="F:telomeric DNA binding"/>
    <property type="evidence" value="ECO:0007669"/>
    <property type="project" value="TreeGrafter"/>
</dbReference>
<organism evidence="4">
    <name type="scientific">Gongylonema pulchrum</name>
    <dbReference type="NCBI Taxonomy" id="637853"/>
    <lineage>
        <taxon>Eukaryota</taxon>
        <taxon>Metazoa</taxon>
        <taxon>Ecdysozoa</taxon>
        <taxon>Nematoda</taxon>
        <taxon>Chromadorea</taxon>
        <taxon>Rhabditida</taxon>
        <taxon>Spirurina</taxon>
        <taxon>Spiruromorpha</taxon>
        <taxon>Spiruroidea</taxon>
        <taxon>Gongylonematidae</taxon>
        <taxon>Gongylonema</taxon>
    </lineage>
</organism>
<dbReference type="AlphaFoldDB" id="A0A183DU04"/>
<dbReference type="Pfam" id="PF03731">
    <property type="entry name" value="Ku_N"/>
    <property type="match status" value="1"/>
</dbReference>
<dbReference type="GO" id="GO:0000723">
    <property type="term" value="P:telomere maintenance"/>
    <property type="evidence" value="ECO:0007669"/>
    <property type="project" value="TreeGrafter"/>
</dbReference>
<dbReference type="EMBL" id="UYRT01079118">
    <property type="protein sequence ID" value="VDN20032.1"/>
    <property type="molecule type" value="Genomic_DNA"/>
</dbReference>
<sequence>MSGDEDRPVRKRTRKVPPHECTVILIDVGANMKGQMSEQEGPDLELAKHTTEWIITRKIFTESPDEFTLVLFGSEKTLNPVTDDQNIYFCEEEMQRAKIDWLRLIDKEIKPSKSVYGDFLAALIAGLDYMRDHLGCYPESNITARNILLITNLGGSEEDLDEERARAVVNGMKALEISFNVIGPSIANLEAVKEEIMKSGETTQTQAKKLSKTSSSLKMEIAERILTDIVKQTDGVIYSFT</sequence>
<dbReference type="GO" id="GO:0006303">
    <property type="term" value="P:double-strand break repair via nonhomologous end joining"/>
    <property type="evidence" value="ECO:0007669"/>
    <property type="project" value="TreeGrafter"/>
</dbReference>
<dbReference type="OrthoDB" id="5844513at2759"/>
<dbReference type="Gene3D" id="3.40.50.410">
    <property type="entry name" value="von Willebrand factor, type A domain"/>
    <property type="match status" value="1"/>
</dbReference>
<feature type="domain" description="Ku70/Ku80 N-terminal alpha/beta" evidence="1">
    <location>
        <begin position="21"/>
        <end position="205"/>
    </location>
</feature>
<gene>
    <name evidence="2" type="ORF">GPUH_LOCUS12195</name>
</gene>
<protein>
    <submittedName>
        <fullName evidence="4">Ku_N domain-containing protein</fullName>
    </submittedName>
</protein>
<evidence type="ECO:0000259" key="1">
    <source>
        <dbReference type="Pfam" id="PF03731"/>
    </source>
</evidence>
<dbReference type="WBParaSite" id="GPUH_0001220901-mRNA-1">
    <property type="protein sequence ID" value="GPUH_0001220901-mRNA-1"/>
    <property type="gene ID" value="GPUH_0001220901"/>
</dbReference>
<evidence type="ECO:0000313" key="4">
    <source>
        <dbReference type="WBParaSite" id="GPUH_0001220901-mRNA-1"/>
    </source>
</evidence>
<evidence type="ECO:0000313" key="2">
    <source>
        <dbReference type="EMBL" id="VDN20032.1"/>
    </source>
</evidence>
<dbReference type="InterPro" id="IPR005161">
    <property type="entry name" value="Ku_N"/>
</dbReference>
<name>A0A183DU04_9BILA</name>
<dbReference type="GO" id="GO:0043564">
    <property type="term" value="C:Ku70:Ku80 complex"/>
    <property type="evidence" value="ECO:0007669"/>
    <property type="project" value="TreeGrafter"/>
</dbReference>
<dbReference type="SUPFAM" id="SSF53300">
    <property type="entry name" value="vWA-like"/>
    <property type="match status" value="1"/>
</dbReference>